<reference evidence="2" key="1">
    <citation type="submission" date="2019-04" db="EMBL/GenBank/DDBJ databases">
        <authorList>
            <person name="Melise S."/>
            <person name="Noan J."/>
            <person name="Okalmin O."/>
        </authorList>
    </citation>
    <scope>NUCLEOTIDE SEQUENCE</scope>
    <source>
        <strain evidence="2">FN9</strain>
    </source>
</reference>
<protein>
    <submittedName>
        <fullName evidence="2">Uncharacterized protein</fullName>
    </submittedName>
</protein>
<feature type="region of interest" description="Disordered" evidence="1">
    <location>
        <begin position="178"/>
        <end position="216"/>
    </location>
</feature>
<proteinExistence type="predicted"/>
<organism evidence="2">
    <name type="scientific">Gibberella zeae</name>
    <name type="common">Wheat head blight fungus</name>
    <name type="synonym">Fusarium graminearum</name>
    <dbReference type="NCBI Taxonomy" id="5518"/>
    <lineage>
        <taxon>Eukaryota</taxon>
        <taxon>Fungi</taxon>
        <taxon>Dikarya</taxon>
        <taxon>Ascomycota</taxon>
        <taxon>Pezizomycotina</taxon>
        <taxon>Sordariomycetes</taxon>
        <taxon>Hypocreomycetidae</taxon>
        <taxon>Hypocreales</taxon>
        <taxon>Nectriaceae</taxon>
        <taxon>Fusarium</taxon>
    </lineage>
</organism>
<dbReference type="AlphaFoldDB" id="A0A4E9DZG5"/>
<feature type="compositionally biased region" description="Polar residues" evidence="1">
    <location>
        <begin position="190"/>
        <end position="206"/>
    </location>
</feature>
<feature type="compositionally biased region" description="Basic and acidic residues" evidence="1">
    <location>
        <begin position="207"/>
        <end position="216"/>
    </location>
</feature>
<dbReference type="EMBL" id="CAAKMV010000124">
    <property type="protein sequence ID" value="VIO56337.1"/>
    <property type="molecule type" value="Genomic_DNA"/>
</dbReference>
<evidence type="ECO:0000313" key="2">
    <source>
        <dbReference type="EMBL" id="VIO56337.1"/>
    </source>
</evidence>
<accession>A0A4E9DZG5</accession>
<feature type="region of interest" description="Disordered" evidence="1">
    <location>
        <begin position="33"/>
        <end position="93"/>
    </location>
</feature>
<evidence type="ECO:0000256" key="1">
    <source>
        <dbReference type="SAM" id="MobiDB-lite"/>
    </source>
</evidence>
<sequence>MLPFSFSSFSSPHNIITNAAVIVKLAVTHSLGRMPGKKTTNSGKPELFQKAKGAPSSEGQSAVSTKSAVSATFDAPDDPSGQIAPVVPPASSEKNFTNDKSFFLAKSAFHERHGRRYHEWFASDVQKTATFKAKAAEASVAEATDEVPVEDLVNQAVVCNGQFDSVGNGCIDVTCLGGPGEEEGRGDQQYEITSRSQSTLPAQSSFRTEKRRDVEQ</sequence>
<feature type="compositionally biased region" description="Low complexity" evidence="1">
    <location>
        <begin position="61"/>
        <end position="72"/>
    </location>
</feature>
<name>A0A4E9DZG5_GIBZA</name>
<gene>
    <name evidence="2" type="ORF">FUG_LOCUS211482</name>
</gene>